<comment type="caution">
    <text evidence="1">The sequence shown here is derived from an EMBL/GenBank/DDBJ whole genome shotgun (WGS) entry which is preliminary data.</text>
</comment>
<dbReference type="Proteomes" id="UP000789366">
    <property type="component" value="Unassembled WGS sequence"/>
</dbReference>
<proteinExistence type="predicted"/>
<dbReference type="EMBL" id="CAJVPW010025112">
    <property type="protein sequence ID" value="CAG8707482.1"/>
    <property type="molecule type" value="Genomic_DNA"/>
</dbReference>
<keyword evidence="2" id="KW-1185">Reference proteome</keyword>
<accession>A0ACA9PFN6</accession>
<sequence>QETFKGKGIFKGLSSQETFMESMPQDMLYGFGKFEQCDVISRNLQGGTDF</sequence>
<organism evidence="1 2">
    <name type="scientific">Cetraspora pellucida</name>
    <dbReference type="NCBI Taxonomy" id="1433469"/>
    <lineage>
        <taxon>Eukaryota</taxon>
        <taxon>Fungi</taxon>
        <taxon>Fungi incertae sedis</taxon>
        <taxon>Mucoromycota</taxon>
        <taxon>Glomeromycotina</taxon>
        <taxon>Glomeromycetes</taxon>
        <taxon>Diversisporales</taxon>
        <taxon>Gigasporaceae</taxon>
        <taxon>Cetraspora</taxon>
    </lineage>
</organism>
<protein>
    <submittedName>
        <fullName evidence="1">17507_t:CDS:1</fullName>
    </submittedName>
</protein>
<evidence type="ECO:0000313" key="1">
    <source>
        <dbReference type="EMBL" id="CAG8707482.1"/>
    </source>
</evidence>
<feature type="non-terminal residue" evidence="1">
    <location>
        <position position="1"/>
    </location>
</feature>
<evidence type="ECO:0000313" key="2">
    <source>
        <dbReference type="Proteomes" id="UP000789366"/>
    </source>
</evidence>
<reference evidence="1" key="1">
    <citation type="submission" date="2021-06" db="EMBL/GenBank/DDBJ databases">
        <authorList>
            <person name="Kallberg Y."/>
            <person name="Tangrot J."/>
            <person name="Rosling A."/>
        </authorList>
    </citation>
    <scope>NUCLEOTIDE SEQUENCE</scope>
    <source>
        <strain evidence="1">28 12/20/2015</strain>
    </source>
</reference>
<gene>
    <name evidence="1" type="ORF">SPELUC_LOCUS11613</name>
</gene>
<name>A0ACA9PFN6_9GLOM</name>